<dbReference type="GO" id="GO:0055085">
    <property type="term" value="P:transmembrane transport"/>
    <property type="evidence" value="ECO:0007669"/>
    <property type="project" value="InterPro"/>
</dbReference>
<gene>
    <name evidence="10" type="ORF">C9I57_18490</name>
</gene>
<name>A0A2T3XRH3_9BURK</name>
<dbReference type="InterPro" id="IPR035906">
    <property type="entry name" value="MetI-like_sf"/>
</dbReference>
<comment type="similarity">
    <text evidence="8">Belongs to the binding-protein-dependent transport system permease family.</text>
</comment>
<feature type="transmembrane region" description="Helical" evidence="8">
    <location>
        <begin position="191"/>
        <end position="213"/>
    </location>
</feature>
<dbReference type="RefSeq" id="WP_107152107.1">
    <property type="nucleotide sequence ID" value="NZ_PYUC01000009.1"/>
</dbReference>
<dbReference type="Pfam" id="PF00528">
    <property type="entry name" value="BPD_transp_1"/>
    <property type="match status" value="1"/>
</dbReference>
<protein>
    <submittedName>
        <fullName evidence="10">Polyamine ABC transporter permease</fullName>
    </submittedName>
</protein>
<keyword evidence="4" id="KW-0997">Cell inner membrane</keyword>
<comment type="caution">
    <text evidence="10">The sequence shown here is derived from an EMBL/GenBank/DDBJ whole genome shotgun (WGS) entry which is preliminary data.</text>
</comment>
<proteinExistence type="inferred from homology"/>
<evidence type="ECO:0000256" key="7">
    <source>
        <dbReference type="ARBA" id="ARBA00023136"/>
    </source>
</evidence>
<evidence type="ECO:0000259" key="9">
    <source>
        <dbReference type="PROSITE" id="PS50928"/>
    </source>
</evidence>
<evidence type="ECO:0000256" key="1">
    <source>
        <dbReference type="ARBA" id="ARBA00004429"/>
    </source>
</evidence>
<evidence type="ECO:0000256" key="6">
    <source>
        <dbReference type="ARBA" id="ARBA00022989"/>
    </source>
</evidence>
<evidence type="ECO:0000256" key="3">
    <source>
        <dbReference type="ARBA" id="ARBA00022475"/>
    </source>
</evidence>
<keyword evidence="7 8" id="KW-0472">Membrane</keyword>
<dbReference type="SUPFAM" id="SSF161098">
    <property type="entry name" value="MetI-like"/>
    <property type="match status" value="1"/>
</dbReference>
<reference evidence="10 11" key="1">
    <citation type="submission" date="2018-03" db="EMBL/GenBank/DDBJ databases">
        <title>Whole genome analyses suggest that Burkholderia sensu lato contains two further novel genera in the rhizoxinica-symbiotica group Mycetohabitans gen. nov., and Trinickia gen. nov.: implications for the evolution of diazotrophy and nodulation in the Burkholderiaceae.</title>
        <authorList>
            <person name="Estrada De Los Santos P."/>
            <person name="Palmer M."/>
            <person name="Chavez-Ramirez B."/>
            <person name="Steenkamp E.T."/>
            <person name="Hirsch A.M."/>
            <person name="Manyaka P."/>
            <person name="Maluk M."/>
            <person name="Lafos M."/>
            <person name="Crook M."/>
            <person name="Gross E."/>
            <person name="Simon M.F."/>
            <person name="Bueno Dos Reis Junior F."/>
            <person name="Poole P.S."/>
            <person name="Venter S.N."/>
            <person name="James E.K."/>
        </authorList>
    </citation>
    <scope>NUCLEOTIDE SEQUENCE [LARGE SCALE GENOMIC DNA]</scope>
    <source>
        <strain evidence="10 11">JPY-366</strain>
    </source>
</reference>
<feature type="transmembrane region" description="Helical" evidence="8">
    <location>
        <begin position="150"/>
        <end position="170"/>
    </location>
</feature>
<feature type="transmembrane region" description="Helical" evidence="8">
    <location>
        <begin position="114"/>
        <end position="138"/>
    </location>
</feature>
<feature type="domain" description="ABC transmembrane type-1" evidence="9">
    <location>
        <begin position="79"/>
        <end position="268"/>
    </location>
</feature>
<evidence type="ECO:0000313" key="11">
    <source>
        <dbReference type="Proteomes" id="UP000240638"/>
    </source>
</evidence>
<feature type="transmembrane region" description="Helical" evidence="8">
    <location>
        <begin position="78"/>
        <end position="102"/>
    </location>
</feature>
<dbReference type="PANTHER" id="PTHR43357">
    <property type="entry name" value="INNER MEMBRANE ABC TRANSPORTER PERMEASE PROTEIN YDCV"/>
    <property type="match status" value="1"/>
</dbReference>
<keyword evidence="2 8" id="KW-0813">Transport</keyword>
<evidence type="ECO:0000313" key="10">
    <source>
        <dbReference type="EMBL" id="PTB19052.1"/>
    </source>
</evidence>
<evidence type="ECO:0000256" key="8">
    <source>
        <dbReference type="RuleBase" id="RU363032"/>
    </source>
</evidence>
<dbReference type="EMBL" id="PYUC01000009">
    <property type="protein sequence ID" value="PTB19052.1"/>
    <property type="molecule type" value="Genomic_DNA"/>
</dbReference>
<feature type="transmembrane region" description="Helical" evidence="8">
    <location>
        <begin position="249"/>
        <end position="270"/>
    </location>
</feature>
<accession>A0A2T3XRH3</accession>
<comment type="subcellular location">
    <subcellularLocation>
        <location evidence="1">Cell inner membrane</location>
        <topology evidence="1">Multi-pass membrane protein</topology>
    </subcellularLocation>
    <subcellularLocation>
        <location evidence="8">Cell membrane</location>
        <topology evidence="8">Multi-pass membrane protein</topology>
    </subcellularLocation>
</comment>
<dbReference type="GO" id="GO:0005886">
    <property type="term" value="C:plasma membrane"/>
    <property type="evidence" value="ECO:0007669"/>
    <property type="project" value="UniProtKB-SubCell"/>
</dbReference>
<keyword evidence="6 8" id="KW-1133">Transmembrane helix</keyword>
<dbReference type="InterPro" id="IPR000515">
    <property type="entry name" value="MetI-like"/>
</dbReference>
<evidence type="ECO:0000256" key="5">
    <source>
        <dbReference type="ARBA" id="ARBA00022692"/>
    </source>
</evidence>
<keyword evidence="5 8" id="KW-0812">Transmembrane</keyword>
<organism evidence="10 11">
    <name type="scientific">Trinickia symbiotica</name>
    <dbReference type="NCBI Taxonomy" id="863227"/>
    <lineage>
        <taxon>Bacteria</taxon>
        <taxon>Pseudomonadati</taxon>
        <taxon>Pseudomonadota</taxon>
        <taxon>Betaproteobacteria</taxon>
        <taxon>Burkholderiales</taxon>
        <taxon>Burkholderiaceae</taxon>
        <taxon>Trinickia</taxon>
    </lineage>
</organism>
<dbReference type="CDD" id="cd06261">
    <property type="entry name" value="TM_PBP2"/>
    <property type="match status" value="1"/>
</dbReference>
<dbReference type="AlphaFoldDB" id="A0A2T3XRH3"/>
<dbReference type="PROSITE" id="PS50928">
    <property type="entry name" value="ABC_TM1"/>
    <property type="match status" value="1"/>
</dbReference>
<dbReference type="PANTHER" id="PTHR43357:SF4">
    <property type="entry name" value="INNER MEMBRANE ABC TRANSPORTER PERMEASE PROTEIN YDCV"/>
    <property type="match status" value="1"/>
</dbReference>
<evidence type="ECO:0000256" key="2">
    <source>
        <dbReference type="ARBA" id="ARBA00022448"/>
    </source>
</evidence>
<dbReference type="Gene3D" id="1.10.3720.10">
    <property type="entry name" value="MetI-like"/>
    <property type="match status" value="1"/>
</dbReference>
<keyword evidence="3" id="KW-1003">Cell membrane</keyword>
<evidence type="ECO:0000256" key="4">
    <source>
        <dbReference type="ARBA" id="ARBA00022519"/>
    </source>
</evidence>
<sequence>MRHSYYSSTALRFAWRSYVVLCVLIFAFLLLPLLVIIPLSFNALPYFSFTPGMLRLSPSAYSLQWYEEVIGSRYWQLALWNSLFIGLFSTAIATVLGTLAALGMERARFPGKELVSAGLLLPIFAPTIVLATGLYFLYAKLGLLETRTGIIFAHAAIASPYVLISVRAALSMVDSRLTKAAQNLGANPVSAFLTVTLPLALPGVIGGAVLAFVTSFDELVIVLFIGGGDTTTIPRQMWTGVREDLSPRVLAVSTMLTVSAVVALTFIQVIRRSAERRNRTVTP</sequence>
<dbReference type="Proteomes" id="UP000240638">
    <property type="component" value="Unassembled WGS sequence"/>
</dbReference>
<feature type="transmembrane region" description="Helical" evidence="8">
    <location>
        <begin position="20"/>
        <end position="41"/>
    </location>
</feature>